<accession>A0A4U9D6Y4</accession>
<evidence type="ECO:0000313" key="3">
    <source>
        <dbReference type="Proteomes" id="UP000339249"/>
    </source>
</evidence>
<reference evidence="2 3" key="1">
    <citation type="submission" date="2019-04" db="EMBL/GenBank/DDBJ databases">
        <authorList>
            <consortium name="Pathogen Informatics"/>
        </authorList>
    </citation>
    <scope>NUCLEOTIDE SEQUENCE [LARGE SCALE GENOMIC DNA]</scope>
    <source>
        <strain evidence="2 3">NCTC9185</strain>
    </source>
</reference>
<dbReference type="Proteomes" id="UP000339249">
    <property type="component" value="Unassembled WGS sequence"/>
</dbReference>
<feature type="signal peptide" evidence="1">
    <location>
        <begin position="1"/>
        <end position="24"/>
    </location>
</feature>
<dbReference type="SUPFAM" id="SSF53850">
    <property type="entry name" value="Periplasmic binding protein-like II"/>
    <property type="match status" value="1"/>
</dbReference>
<keyword evidence="1" id="KW-0732">Signal</keyword>
<feature type="chain" id="PRO_5020197652" evidence="1">
    <location>
        <begin position="25"/>
        <end position="74"/>
    </location>
</feature>
<name>A0A4U9D6Y4_RAOTE</name>
<organism evidence="2 3">
    <name type="scientific">Raoultella terrigena</name>
    <name type="common">Klebsiella terrigena</name>
    <dbReference type="NCBI Taxonomy" id="577"/>
    <lineage>
        <taxon>Bacteria</taxon>
        <taxon>Pseudomonadati</taxon>
        <taxon>Pseudomonadota</taxon>
        <taxon>Gammaproteobacteria</taxon>
        <taxon>Enterobacterales</taxon>
        <taxon>Enterobacteriaceae</taxon>
        <taxon>Klebsiella/Raoultella group</taxon>
        <taxon>Raoultella</taxon>
    </lineage>
</organism>
<dbReference type="EMBL" id="CABDVU010000001">
    <property type="protein sequence ID" value="VTN11563.1"/>
    <property type="molecule type" value="Genomic_DNA"/>
</dbReference>
<evidence type="ECO:0000313" key="2">
    <source>
        <dbReference type="EMBL" id="VTN11563.1"/>
    </source>
</evidence>
<dbReference type="AlphaFoldDB" id="A0A4U9D6Y4"/>
<gene>
    <name evidence="2" type="ORF">NCTC9185_03519</name>
</gene>
<sequence length="74" mass="7713">MKYAKSIALLAGVVTALIAQPASANALQDIQQRGELRVATDMSLPPSGMLDASMKPVGSDVETAELLAKDWGLS</sequence>
<dbReference type="Gene3D" id="3.40.190.10">
    <property type="entry name" value="Periplasmic binding protein-like II"/>
    <property type="match status" value="1"/>
</dbReference>
<protein>
    <submittedName>
        <fullName evidence="2">Uncharacterized protein</fullName>
    </submittedName>
</protein>
<evidence type="ECO:0000256" key="1">
    <source>
        <dbReference type="SAM" id="SignalP"/>
    </source>
</evidence>
<proteinExistence type="predicted"/>